<evidence type="ECO:0000313" key="2">
    <source>
        <dbReference type="Proteomes" id="UP000070069"/>
    </source>
</evidence>
<sequence length="124" mass="14805">MLEVNKKKILILFVFILILIFLINKNMVFAMKKNEKFKNQEKKFILISESNFFDLNKVYDSNNKENDLKNKVETQLRLATFDYSAEVMIIKNPIFPNLSCKNKIKKKMTFNKILYKNDDNLLEN</sequence>
<name>A0A139JQ74_9MOLU</name>
<gene>
    <name evidence="1" type="ORF">AXA84_0470</name>
</gene>
<protein>
    <submittedName>
        <fullName evidence="1">Uncharacterized protein</fullName>
    </submittedName>
</protein>
<comment type="caution">
    <text evidence="1">The sequence shown here is derived from an EMBL/GenBank/DDBJ whole genome shotgun (WGS) entry which is preliminary data.</text>
</comment>
<dbReference type="AlphaFoldDB" id="A0A139JQ74"/>
<dbReference type="EMBL" id="LTBM01000026">
    <property type="protein sequence ID" value="KXT29020.1"/>
    <property type="molecule type" value="Genomic_DNA"/>
</dbReference>
<accession>A0A139JQ74</accession>
<reference evidence="1 2" key="1">
    <citation type="submission" date="2016-02" db="EMBL/GenBank/DDBJ databases">
        <title>A draft genome sequence of Candidatus Phytoplasma oryzae strain Mbita1, the causative agent of Napier Grass stunt disease in Kenya.</title>
        <authorList>
            <person name="Fischer A."/>
            <person name="Santa-Cruz I."/>
            <person name="Wambua L."/>
            <person name="Olds C."/>
            <person name="Midega C."/>
            <person name="Dickinson M."/>
            <person name="Kawicha P."/>
            <person name="Khan Z."/>
            <person name="Masiga D."/>
            <person name="Jores J."/>
            <person name="Bernd S."/>
        </authorList>
    </citation>
    <scope>NUCLEOTIDE SEQUENCE [LARGE SCALE GENOMIC DNA]</scope>
    <source>
        <strain evidence="1">Mbita1</strain>
    </source>
</reference>
<dbReference type="PATRIC" id="fig|203274.3.peg.321"/>
<evidence type="ECO:0000313" key="1">
    <source>
        <dbReference type="EMBL" id="KXT29020.1"/>
    </source>
</evidence>
<dbReference type="Proteomes" id="UP000070069">
    <property type="component" value="Unassembled WGS sequence"/>
</dbReference>
<proteinExistence type="predicted"/>
<organism evidence="1 2">
    <name type="scientific">Candidatus Phytoplasma oryzae</name>
    <dbReference type="NCBI Taxonomy" id="203274"/>
    <lineage>
        <taxon>Bacteria</taxon>
        <taxon>Bacillati</taxon>
        <taxon>Mycoplasmatota</taxon>
        <taxon>Mollicutes</taxon>
        <taxon>Acholeplasmatales</taxon>
        <taxon>Acholeplasmataceae</taxon>
        <taxon>Candidatus Phytoplasma</taxon>
        <taxon>16SrXI (Rice yellow dwarf group)</taxon>
    </lineage>
</organism>